<evidence type="ECO:0000313" key="1">
    <source>
        <dbReference type="EMBL" id="DAG06178.1"/>
    </source>
</evidence>
<accession>A0A8S5VHC8</accession>
<proteinExistence type="predicted"/>
<organism evidence="1">
    <name type="scientific">Siphoviridae sp. ctNxi14</name>
    <dbReference type="NCBI Taxonomy" id="2825475"/>
    <lineage>
        <taxon>Viruses</taxon>
        <taxon>Duplodnaviria</taxon>
        <taxon>Heunggongvirae</taxon>
        <taxon>Uroviricota</taxon>
        <taxon>Caudoviricetes</taxon>
    </lineage>
</organism>
<dbReference type="EMBL" id="BK016266">
    <property type="protein sequence ID" value="DAG06178.1"/>
    <property type="molecule type" value="Genomic_DNA"/>
</dbReference>
<protein>
    <submittedName>
        <fullName evidence="1">Uncharacterized protein</fullName>
    </submittedName>
</protein>
<sequence length="93" mass="10968">MARKKTLRLLLYDYQRTARYYTIYRTFKSWPSDDFTTIPRLLATTIPAGTLRLLLTSIGYRAKAQKEIRRQPSMVPRRPLRPLPLDCPAGWRV</sequence>
<reference evidence="1" key="1">
    <citation type="journal article" date="2021" name="Proc. Natl. Acad. Sci. U.S.A.">
        <title>A Catalog of Tens of Thousands of Viruses from Human Metagenomes Reveals Hidden Associations with Chronic Diseases.</title>
        <authorList>
            <person name="Tisza M.J."/>
            <person name="Buck C.B."/>
        </authorList>
    </citation>
    <scope>NUCLEOTIDE SEQUENCE</scope>
    <source>
        <strain evidence="1">CtNxi14</strain>
    </source>
</reference>
<name>A0A8S5VHC8_9CAUD</name>